<dbReference type="EMBL" id="OU892285">
    <property type="protein sequence ID" value="CAG9773291.1"/>
    <property type="molecule type" value="Genomic_DNA"/>
</dbReference>
<evidence type="ECO:0008006" key="4">
    <source>
        <dbReference type="Google" id="ProtNLM"/>
    </source>
</evidence>
<organism evidence="2 3">
    <name type="scientific">Ceutorhynchus assimilis</name>
    <name type="common">cabbage seed weevil</name>
    <dbReference type="NCBI Taxonomy" id="467358"/>
    <lineage>
        <taxon>Eukaryota</taxon>
        <taxon>Metazoa</taxon>
        <taxon>Ecdysozoa</taxon>
        <taxon>Arthropoda</taxon>
        <taxon>Hexapoda</taxon>
        <taxon>Insecta</taxon>
        <taxon>Pterygota</taxon>
        <taxon>Neoptera</taxon>
        <taxon>Endopterygota</taxon>
        <taxon>Coleoptera</taxon>
        <taxon>Polyphaga</taxon>
        <taxon>Cucujiformia</taxon>
        <taxon>Curculionidae</taxon>
        <taxon>Ceutorhynchinae</taxon>
        <taxon>Ceutorhynchus</taxon>
    </lineage>
</organism>
<feature type="region of interest" description="Disordered" evidence="1">
    <location>
        <begin position="223"/>
        <end position="318"/>
    </location>
</feature>
<accession>A0A9N9MX66</accession>
<dbReference type="AlphaFoldDB" id="A0A9N9MX66"/>
<dbReference type="PANTHER" id="PTHR33480">
    <property type="entry name" value="SET DOMAIN-CONTAINING PROTEIN-RELATED"/>
    <property type="match status" value="1"/>
</dbReference>
<feature type="compositionally biased region" description="Acidic residues" evidence="1">
    <location>
        <begin position="304"/>
        <end position="316"/>
    </location>
</feature>
<keyword evidence="3" id="KW-1185">Reference proteome</keyword>
<proteinExistence type="predicted"/>
<sequence>MIQETKNNLERVHSFQNWSKLASLTLSRIILFNKSSGEAARMKIEHYTKRPLWQSQGVAEITESLTEFGIKLVNALTVVEIIGKRGKKVPVLFTKEMKESVDFLLATRIAVGVPKGNPSVFARLGDLNSYMKGHDCIKKWCSEANLESPDTITSTKSRKYVATVCQVLNPKENECDWLARHLGHDIRVHREFYRLHENTVELTKVSRLLLAVDQSKAHTFAGESLKDIEVQEDDSPDQNDDEPSDGEDGETLGDSADVPGCSTANEEGELTSEPIIGKKKQKSSTSDDSEAESLEMSESSSENETSENPESTDENDISFTDMLTTPELAHKYDTRRRNLAINSRAQVVTKDLFKESTVGGKTLEPVAKTSKKNPPKIPKGKMEEKKSESWYCKGCQEDRVADMRLCVICKCYLHDECLGLTKEDKIEGYICPYCS</sequence>
<name>A0A9N9MX66_9CUCU</name>
<dbReference type="InterPro" id="IPR011011">
    <property type="entry name" value="Znf_FYVE_PHD"/>
</dbReference>
<evidence type="ECO:0000313" key="2">
    <source>
        <dbReference type="EMBL" id="CAG9773291.1"/>
    </source>
</evidence>
<dbReference type="InterPro" id="IPR013083">
    <property type="entry name" value="Znf_RING/FYVE/PHD"/>
</dbReference>
<dbReference type="OrthoDB" id="5376140at2759"/>
<feature type="compositionally biased region" description="Acidic residues" evidence="1">
    <location>
        <begin position="230"/>
        <end position="251"/>
    </location>
</feature>
<dbReference type="SUPFAM" id="SSF57903">
    <property type="entry name" value="FYVE/PHD zinc finger"/>
    <property type="match status" value="1"/>
</dbReference>
<evidence type="ECO:0000313" key="3">
    <source>
        <dbReference type="Proteomes" id="UP001152799"/>
    </source>
</evidence>
<dbReference type="CDD" id="cd15489">
    <property type="entry name" value="PHD_SF"/>
    <property type="match status" value="1"/>
</dbReference>
<protein>
    <recommendedName>
        <fullName evidence="4">Zinc finger PHD-type domain-containing protein</fullName>
    </recommendedName>
</protein>
<reference evidence="2" key="1">
    <citation type="submission" date="2022-01" db="EMBL/GenBank/DDBJ databases">
        <authorList>
            <person name="King R."/>
        </authorList>
    </citation>
    <scope>NUCLEOTIDE SEQUENCE</scope>
</reference>
<dbReference type="Proteomes" id="UP001152799">
    <property type="component" value="Chromosome 9"/>
</dbReference>
<dbReference type="Gene3D" id="3.30.40.10">
    <property type="entry name" value="Zinc/RING finger domain, C3HC4 (zinc finger)"/>
    <property type="match status" value="1"/>
</dbReference>
<evidence type="ECO:0000256" key="1">
    <source>
        <dbReference type="SAM" id="MobiDB-lite"/>
    </source>
</evidence>
<gene>
    <name evidence="2" type="ORF">CEUTPL_LOCUS13688</name>
</gene>